<dbReference type="PANTHER" id="PTHR35841:SF1">
    <property type="entry name" value="PHOSPHONATES-BINDING PERIPLASMIC PROTEIN"/>
    <property type="match status" value="1"/>
</dbReference>
<name>A0A3B0VEY5_9ZZZZ</name>
<dbReference type="EMBL" id="UOEX01000189">
    <property type="protein sequence ID" value="VAW36857.1"/>
    <property type="molecule type" value="Genomic_DNA"/>
</dbReference>
<dbReference type="Gene3D" id="3.40.190.10">
    <property type="entry name" value="Periplasmic binding protein-like II"/>
    <property type="match status" value="2"/>
</dbReference>
<dbReference type="AlphaFoldDB" id="A0A3B0VEY5"/>
<organism evidence="1">
    <name type="scientific">hydrothermal vent metagenome</name>
    <dbReference type="NCBI Taxonomy" id="652676"/>
    <lineage>
        <taxon>unclassified sequences</taxon>
        <taxon>metagenomes</taxon>
        <taxon>ecological metagenomes</taxon>
    </lineage>
</organism>
<protein>
    <recommendedName>
        <fullName evidence="2">Solute-binding protein family 3/N-terminal domain-containing protein</fullName>
    </recommendedName>
</protein>
<proteinExistence type="predicted"/>
<dbReference type="PANTHER" id="PTHR35841">
    <property type="entry name" value="PHOSPHONATES-BINDING PERIPLASMIC PROTEIN"/>
    <property type="match status" value="1"/>
</dbReference>
<sequence>MKKGRITAIIITTLLFSLSLAFSAQAVIKIGVLAKRGIPKAMQKWGATAGYLTQKLGDRVIIIPLKFVAIEPMVKNGKIDFLLANSAFYVDMEKKYQIRAIATLINSRQGKALTSFGGVVFTTKNSPINSLNDIKGKKFMLVKYSSFGGGLMAWRLFLDNGIHPKRDFASFIEGNKHDNVVLAVKHGIVDAGTVRTDTLERMTAEGKIKMSNFKIIHQIKDSFPFVHSTRLYPEWPIAALKATPKALADKMAAALMAITAGSPAAKAAKIVGWTKAADYTPVRECLKTIKHDEAAAN</sequence>
<reference evidence="1" key="1">
    <citation type="submission" date="2018-06" db="EMBL/GenBank/DDBJ databases">
        <authorList>
            <person name="Zhirakovskaya E."/>
        </authorList>
    </citation>
    <scope>NUCLEOTIDE SEQUENCE</scope>
</reference>
<gene>
    <name evidence="1" type="ORF">MNBD_DELTA03-1888</name>
</gene>
<evidence type="ECO:0008006" key="2">
    <source>
        <dbReference type="Google" id="ProtNLM"/>
    </source>
</evidence>
<accession>A0A3B0VEY5</accession>
<dbReference type="SUPFAM" id="SSF53850">
    <property type="entry name" value="Periplasmic binding protein-like II"/>
    <property type="match status" value="1"/>
</dbReference>
<evidence type="ECO:0000313" key="1">
    <source>
        <dbReference type="EMBL" id="VAW36857.1"/>
    </source>
</evidence>
<dbReference type="Pfam" id="PF12974">
    <property type="entry name" value="Phosphonate-bd"/>
    <property type="match status" value="1"/>
</dbReference>